<reference evidence="6 7" key="1">
    <citation type="submission" date="2020-08" db="EMBL/GenBank/DDBJ databases">
        <authorList>
            <person name="Newling K."/>
            <person name="Davey J."/>
            <person name="Forrester S."/>
        </authorList>
    </citation>
    <scope>NUCLEOTIDE SEQUENCE [LARGE SCALE GENOMIC DNA]</scope>
    <source>
        <strain evidence="7">Crithidia deanei Carvalho (ATCC PRA-265)</strain>
    </source>
</reference>
<feature type="transmembrane region" description="Helical" evidence="5">
    <location>
        <begin position="223"/>
        <end position="242"/>
    </location>
</feature>
<evidence type="ECO:0000256" key="5">
    <source>
        <dbReference type="SAM" id="Phobius"/>
    </source>
</evidence>
<dbReference type="Gene3D" id="1.20.58.340">
    <property type="entry name" value="Magnesium transport protein CorA, transmembrane region"/>
    <property type="match status" value="1"/>
</dbReference>
<gene>
    <name evidence="6" type="ORF">ADEAN_000111400</name>
</gene>
<name>A0A7G2C3E9_9TRYP</name>
<dbReference type="GO" id="GO:0016020">
    <property type="term" value="C:membrane"/>
    <property type="evidence" value="ECO:0007669"/>
    <property type="project" value="UniProtKB-SubCell"/>
</dbReference>
<keyword evidence="7" id="KW-1185">Reference proteome</keyword>
<keyword evidence="2 5" id="KW-0812">Transmembrane</keyword>
<keyword evidence="4 5" id="KW-0472">Membrane</keyword>
<comment type="subcellular location">
    <subcellularLocation>
        <location evidence="1">Membrane</location>
        <topology evidence="1">Multi-pass membrane protein</topology>
    </subcellularLocation>
</comment>
<dbReference type="PANTHER" id="PTHR21535:SF93">
    <property type="entry name" value="CORA-LIKE MG2+ TRANSPORTER PROTEIN"/>
    <property type="match status" value="1"/>
</dbReference>
<evidence type="ECO:0000256" key="4">
    <source>
        <dbReference type="ARBA" id="ARBA00023136"/>
    </source>
</evidence>
<dbReference type="EMBL" id="LR877146">
    <property type="protein sequence ID" value="CAD2213671.1"/>
    <property type="molecule type" value="Genomic_DNA"/>
</dbReference>
<evidence type="ECO:0000313" key="7">
    <source>
        <dbReference type="Proteomes" id="UP000515908"/>
    </source>
</evidence>
<dbReference type="InterPro" id="IPR045863">
    <property type="entry name" value="CorA_TM1_TM2"/>
</dbReference>
<dbReference type="VEuPathDB" id="TriTrypDB:ADEAN_000111400"/>
<feature type="transmembrane region" description="Helical" evidence="5">
    <location>
        <begin position="262"/>
        <end position="285"/>
    </location>
</feature>
<dbReference type="GO" id="GO:0046873">
    <property type="term" value="F:metal ion transmembrane transporter activity"/>
    <property type="evidence" value="ECO:0007669"/>
    <property type="project" value="InterPro"/>
</dbReference>
<dbReference type="Pfam" id="PF01544">
    <property type="entry name" value="CorA"/>
    <property type="match status" value="1"/>
</dbReference>
<evidence type="ECO:0000313" key="6">
    <source>
        <dbReference type="EMBL" id="CAD2213671.1"/>
    </source>
</evidence>
<organism evidence="6 7">
    <name type="scientific">Angomonas deanei</name>
    <dbReference type="NCBI Taxonomy" id="59799"/>
    <lineage>
        <taxon>Eukaryota</taxon>
        <taxon>Discoba</taxon>
        <taxon>Euglenozoa</taxon>
        <taxon>Kinetoplastea</taxon>
        <taxon>Metakinetoplastina</taxon>
        <taxon>Trypanosomatida</taxon>
        <taxon>Trypanosomatidae</taxon>
        <taxon>Strigomonadinae</taxon>
        <taxon>Angomonas</taxon>
    </lineage>
</organism>
<dbReference type="SUPFAM" id="SSF144083">
    <property type="entry name" value="Magnesium transport protein CorA, transmembrane region"/>
    <property type="match status" value="1"/>
</dbReference>
<dbReference type="AlphaFoldDB" id="A0A7G2C3E9"/>
<dbReference type="PANTHER" id="PTHR21535">
    <property type="entry name" value="MAGNESIUM AND COBALT TRANSPORT PROTEIN/MITOCHONDRIAL IMPORT INNER MEMBRANE TRANSLOCASE SUBUNIT TIM8"/>
    <property type="match status" value="1"/>
</dbReference>
<dbReference type="OrthoDB" id="29879at2759"/>
<evidence type="ECO:0000256" key="2">
    <source>
        <dbReference type="ARBA" id="ARBA00022692"/>
    </source>
</evidence>
<dbReference type="InterPro" id="IPR002523">
    <property type="entry name" value="MgTranspt_CorA/ZnTranspt_ZntB"/>
</dbReference>
<dbReference type="Proteomes" id="UP000515908">
    <property type="component" value="Chromosome 02"/>
</dbReference>
<protein>
    <submittedName>
        <fullName evidence="6">CorA-like Mg2+ transporter protein, putative</fullName>
    </submittedName>
</protein>
<evidence type="ECO:0000256" key="1">
    <source>
        <dbReference type="ARBA" id="ARBA00004141"/>
    </source>
</evidence>
<accession>A0A7G2C3E9</accession>
<evidence type="ECO:0000256" key="3">
    <source>
        <dbReference type="ARBA" id="ARBA00022989"/>
    </source>
</evidence>
<keyword evidence="3 5" id="KW-1133">Transmembrane helix</keyword>
<sequence length="295" mass="32688">MQWSTIIVREATAGGAMPLVVPMYVVVRRGCILTWSPFSDGNPTPPEKVSFVIPNWGNFQETLSSALQTAVRGSHTAVALLHLLQHNFSLFLPAASPIISDVDNVDSLLPYITPEKESDQVDALRRVLLLRRKINAYKKYLMYKVRMLEALETPAIRLVVPFLQLDSMTEGKTGGLRYGRLRERLQRTLGQLQEARGVLANTTLLYSTTVVSTSSAASTDTDLYQLFVSYVLIITLPMSIIASHWGMNCMVPFKHTDSTTPFWVITAVMAGVGILLTGYVSAMYCGGEKRQARLS</sequence>
<proteinExistence type="predicted"/>